<proteinExistence type="predicted"/>
<sequence length="206" mass="22782">MSINFHKILVIGDVAVGKTSLVNRVVYNSFSEKYKATIGCEFGIKMMKIDGEDVRIQLWDLAGQDRLGGISRLYCRDAHGAIVVSDITRQDTIDKALVWKSIVDDQTKTQSGGSIPMILCVNKYDLADEGLKLSNEELQKFAIEKNFAAAFFTSAKTGQNSETAIETLIREVLKISTVKNNKIEESISTGATKIMKAKYAKKKSCC</sequence>
<dbReference type="PROSITE" id="PS51419">
    <property type="entry name" value="RAB"/>
    <property type="match status" value="1"/>
</dbReference>
<keyword evidence="2" id="KW-0342">GTP-binding</keyword>
<comment type="caution">
    <text evidence="3">The sequence shown here is derived from an EMBL/GenBank/DDBJ whole genome shotgun (WGS) entry which is preliminary data.</text>
</comment>
<evidence type="ECO:0000256" key="2">
    <source>
        <dbReference type="ARBA" id="ARBA00023134"/>
    </source>
</evidence>
<reference evidence="3 4" key="1">
    <citation type="submission" date="2016-11" db="EMBL/GenBank/DDBJ databases">
        <title>The macronuclear genome of Stentor coeruleus: a giant cell with tiny introns.</title>
        <authorList>
            <person name="Slabodnick M."/>
            <person name="Ruby J.G."/>
            <person name="Reiff S.B."/>
            <person name="Swart E.C."/>
            <person name="Gosai S."/>
            <person name="Prabakaran S."/>
            <person name="Witkowska E."/>
            <person name="Larue G.E."/>
            <person name="Fisher S."/>
            <person name="Freeman R.M."/>
            <person name="Gunawardena J."/>
            <person name="Chu W."/>
            <person name="Stover N.A."/>
            <person name="Gregory B.D."/>
            <person name="Nowacki M."/>
            <person name="Derisi J."/>
            <person name="Roy S.W."/>
            <person name="Marshall W.F."/>
            <person name="Sood P."/>
        </authorList>
    </citation>
    <scope>NUCLEOTIDE SEQUENCE [LARGE SCALE GENOMIC DNA]</scope>
    <source>
        <strain evidence="3">WM001</strain>
    </source>
</reference>
<dbReference type="SMART" id="SM00173">
    <property type="entry name" value="RAS"/>
    <property type="match status" value="1"/>
</dbReference>
<dbReference type="PANTHER" id="PTHR47977">
    <property type="entry name" value="RAS-RELATED PROTEIN RAB"/>
    <property type="match status" value="1"/>
</dbReference>
<dbReference type="Gene3D" id="3.40.50.300">
    <property type="entry name" value="P-loop containing nucleotide triphosphate hydrolases"/>
    <property type="match status" value="1"/>
</dbReference>
<protein>
    <recommendedName>
        <fullName evidence="5">Ras-related protein Rab</fullName>
    </recommendedName>
</protein>
<dbReference type="SMART" id="SM00174">
    <property type="entry name" value="RHO"/>
    <property type="match status" value="1"/>
</dbReference>
<organism evidence="3 4">
    <name type="scientific">Stentor coeruleus</name>
    <dbReference type="NCBI Taxonomy" id="5963"/>
    <lineage>
        <taxon>Eukaryota</taxon>
        <taxon>Sar</taxon>
        <taxon>Alveolata</taxon>
        <taxon>Ciliophora</taxon>
        <taxon>Postciliodesmatophora</taxon>
        <taxon>Heterotrichea</taxon>
        <taxon>Heterotrichida</taxon>
        <taxon>Stentoridae</taxon>
        <taxon>Stentor</taxon>
    </lineage>
</organism>
<dbReference type="Pfam" id="PF00071">
    <property type="entry name" value="Ras"/>
    <property type="match status" value="1"/>
</dbReference>
<dbReference type="InterPro" id="IPR050227">
    <property type="entry name" value="Rab"/>
</dbReference>
<dbReference type="EMBL" id="MPUH01000410">
    <property type="protein sequence ID" value="OMJ80739.1"/>
    <property type="molecule type" value="Genomic_DNA"/>
</dbReference>
<evidence type="ECO:0008006" key="5">
    <source>
        <dbReference type="Google" id="ProtNLM"/>
    </source>
</evidence>
<dbReference type="OrthoDB" id="245989at2759"/>
<dbReference type="NCBIfam" id="TIGR00231">
    <property type="entry name" value="small_GTP"/>
    <property type="match status" value="1"/>
</dbReference>
<dbReference type="Proteomes" id="UP000187209">
    <property type="component" value="Unassembled WGS sequence"/>
</dbReference>
<evidence type="ECO:0000313" key="4">
    <source>
        <dbReference type="Proteomes" id="UP000187209"/>
    </source>
</evidence>
<name>A0A1R2BV85_9CILI</name>
<dbReference type="FunFam" id="3.40.50.300:FF:001447">
    <property type="entry name" value="Ras-related protein Rab-1B"/>
    <property type="match status" value="1"/>
</dbReference>
<dbReference type="SMART" id="SM00176">
    <property type="entry name" value="RAN"/>
    <property type="match status" value="1"/>
</dbReference>
<evidence type="ECO:0000313" key="3">
    <source>
        <dbReference type="EMBL" id="OMJ80739.1"/>
    </source>
</evidence>
<dbReference type="InterPro" id="IPR001806">
    <property type="entry name" value="Small_GTPase"/>
</dbReference>
<dbReference type="SMART" id="SM00175">
    <property type="entry name" value="RAB"/>
    <property type="match status" value="1"/>
</dbReference>
<gene>
    <name evidence="3" type="ORF">SteCoe_18946</name>
</gene>
<dbReference type="PRINTS" id="PR00449">
    <property type="entry name" value="RASTRNSFRMNG"/>
</dbReference>
<dbReference type="AlphaFoldDB" id="A0A1R2BV85"/>
<keyword evidence="4" id="KW-1185">Reference proteome</keyword>
<dbReference type="GO" id="GO:0005525">
    <property type="term" value="F:GTP binding"/>
    <property type="evidence" value="ECO:0007669"/>
    <property type="project" value="UniProtKB-KW"/>
</dbReference>
<dbReference type="SUPFAM" id="SSF52540">
    <property type="entry name" value="P-loop containing nucleoside triphosphate hydrolases"/>
    <property type="match status" value="1"/>
</dbReference>
<evidence type="ECO:0000256" key="1">
    <source>
        <dbReference type="ARBA" id="ARBA00022741"/>
    </source>
</evidence>
<dbReference type="PROSITE" id="PS51421">
    <property type="entry name" value="RAS"/>
    <property type="match status" value="1"/>
</dbReference>
<dbReference type="InterPro" id="IPR027417">
    <property type="entry name" value="P-loop_NTPase"/>
</dbReference>
<dbReference type="InterPro" id="IPR005225">
    <property type="entry name" value="Small_GTP-bd"/>
</dbReference>
<keyword evidence="1" id="KW-0547">Nucleotide-binding</keyword>
<accession>A0A1R2BV85</accession>
<dbReference type="GO" id="GO:0003924">
    <property type="term" value="F:GTPase activity"/>
    <property type="evidence" value="ECO:0007669"/>
    <property type="project" value="InterPro"/>
</dbReference>